<dbReference type="SUPFAM" id="SSF55961">
    <property type="entry name" value="Bet v1-like"/>
    <property type="match status" value="1"/>
</dbReference>
<evidence type="ECO:0000256" key="1">
    <source>
        <dbReference type="ARBA" id="ARBA00006817"/>
    </source>
</evidence>
<proteinExistence type="inferred from homology"/>
<dbReference type="STRING" id="1255658.FM114_13215"/>
<dbReference type="Gene3D" id="3.30.530.20">
    <property type="match status" value="1"/>
</dbReference>
<accession>A0A1R4KD98</accession>
<dbReference type="Pfam" id="PF08327">
    <property type="entry name" value="AHSA1"/>
    <property type="match status" value="1"/>
</dbReference>
<evidence type="ECO:0000313" key="3">
    <source>
        <dbReference type="EMBL" id="SJN41983.1"/>
    </source>
</evidence>
<keyword evidence="4" id="KW-1185">Reference proteome</keyword>
<dbReference type="InterPro" id="IPR013538">
    <property type="entry name" value="ASHA1/2-like_C"/>
</dbReference>
<gene>
    <name evidence="3" type="ORF">FM114_13215</name>
</gene>
<dbReference type="Proteomes" id="UP000188342">
    <property type="component" value="Unassembled WGS sequence"/>
</dbReference>
<dbReference type="EMBL" id="FUKQ01000047">
    <property type="protein sequence ID" value="SJN41983.1"/>
    <property type="molecule type" value="Genomic_DNA"/>
</dbReference>
<sequence length="168" mass="18306">METLHGRLEGVAPGRAMLLTRELSVTVDELWRWITESERTARWYGPWRTTDGMAPRVGDEVLVTMSEEEGDQESGMRIEACQPPALLALASTAPAPFDWPITLTCEPRPAGSAITLRHGRIPADVPLADLGAGWEFYLARLVAAVEGTHSPGFEKCLATYGPQYAALG</sequence>
<dbReference type="RefSeq" id="WP_179110711.1">
    <property type="nucleotide sequence ID" value="NZ_FUKQ01000047.1"/>
</dbReference>
<evidence type="ECO:0000259" key="2">
    <source>
        <dbReference type="Pfam" id="PF08327"/>
    </source>
</evidence>
<organism evidence="3 4">
    <name type="scientific">Luteococcus japonicus LSP_Lj1</name>
    <dbReference type="NCBI Taxonomy" id="1255658"/>
    <lineage>
        <taxon>Bacteria</taxon>
        <taxon>Bacillati</taxon>
        <taxon>Actinomycetota</taxon>
        <taxon>Actinomycetes</taxon>
        <taxon>Propionibacteriales</taxon>
        <taxon>Propionibacteriaceae</taxon>
        <taxon>Luteococcus</taxon>
    </lineage>
</organism>
<protein>
    <recommendedName>
        <fullName evidence="2">Activator of Hsp90 ATPase homologue 1/2-like C-terminal domain-containing protein</fullName>
    </recommendedName>
</protein>
<feature type="domain" description="Activator of Hsp90 ATPase homologue 1/2-like C-terminal" evidence="2">
    <location>
        <begin position="25"/>
        <end position="146"/>
    </location>
</feature>
<dbReference type="AlphaFoldDB" id="A0A1R4KD98"/>
<name>A0A1R4KD98_9ACTN</name>
<dbReference type="InterPro" id="IPR023393">
    <property type="entry name" value="START-like_dom_sf"/>
</dbReference>
<reference evidence="3 4" key="1">
    <citation type="submission" date="2017-02" db="EMBL/GenBank/DDBJ databases">
        <authorList>
            <person name="Peterson S.W."/>
        </authorList>
    </citation>
    <scope>NUCLEOTIDE SEQUENCE [LARGE SCALE GENOMIC DNA]</scope>
    <source>
        <strain evidence="3 4">LSP_Lj1</strain>
    </source>
</reference>
<comment type="similarity">
    <text evidence="1">Belongs to the AHA1 family.</text>
</comment>
<evidence type="ECO:0000313" key="4">
    <source>
        <dbReference type="Proteomes" id="UP000188342"/>
    </source>
</evidence>